<evidence type="ECO:0000313" key="3">
    <source>
        <dbReference type="Proteomes" id="UP000187203"/>
    </source>
</evidence>
<feature type="non-terminal residue" evidence="2">
    <location>
        <position position="71"/>
    </location>
</feature>
<reference evidence="3" key="1">
    <citation type="submission" date="2013-09" db="EMBL/GenBank/DDBJ databases">
        <title>Corchorus olitorius genome sequencing.</title>
        <authorList>
            <person name="Alam M."/>
            <person name="Haque M.S."/>
            <person name="Islam M.S."/>
            <person name="Emdad E.M."/>
            <person name="Islam M.M."/>
            <person name="Ahmed B."/>
            <person name="Halim A."/>
            <person name="Hossen Q.M.M."/>
            <person name="Hossain M.Z."/>
            <person name="Ahmed R."/>
            <person name="Khan M.M."/>
            <person name="Islam R."/>
            <person name="Rashid M.M."/>
            <person name="Khan S.A."/>
            <person name="Rahman M.S."/>
            <person name="Alam M."/>
            <person name="Yahiya A.S."/>
            <person name="Khan M.S."/>
            <person name="Azam M.S."/>
            <person name="Haque T."/>
            <person name="Lashkar M.Z.H."/>
            <person name="Akhand A.I."/>
            <person name="Morshed G."/>
            <person name="Roy S."/>
            <person name="Uddin K.S."/>
            <person name="Rabeya T."/>
            <person name="Hossain A.S."/>
            <person name="Chowdhury A."/>
            <person name="Snigdha A.R."/>
            <person name="Mortoza M.S."/>
            <person name="Matin S.A."/>
            <person name="Hoque S.M.E."/>
            <person name="Islam M.K."/>
            <person name="Roy D.K."/>
            <person name="Haider R."/>
            <person name="Moosa M.M."/>
            <person name="Elias S.M."/>
            <person name="Hasan A.M."/>
            <person name="Jahan S."/>
            <person name="Shafiuddin M."/>
            <person name="Mahmood N."/>
            <person name="Shommy N.S."/>
        </authorList>
    </citation>
    <scope>NUCLEOTIDE SEQUENCE [LARGE SCALE GENOMIC DNA]</scope>
    <source>
        <strain evidence="3">cv. O-4</strain>
    </source>
</reference>
<keyword evidence="3" id="KW-1185">Reference proteome</keyword>
<proteinExistence type="predicted"/>
<dbReference type="Proteomes" id="UP000187203">
    <property type="component" value="Unassembled WGS sequence"/>
</dbReference>
<dbReference type="OrthoDB" id="1929285at2759"/>
<name>A0A1R3HSS8_9ROSI</name>
<feature type="region of interest" description="Disordered" evidence="1">
    <location>
        <begin position="1"/>
        <end position="71"/>
    </location>
</feature>
<dbReference type="AlphaFoldDB" id="A0A1R3HSS8"/>
<evidence type="ECO:0000313" key="2">
    <source>
        <dbReference type="EMBL" id="OMO73447.1"/>
    </source>
</evidence>
<organism evidence="2 3">
    <name type="scientific">Corchorus olitorius</name>
    <dbReference type="NCBI Taxonomy" id="93759"/>
    <lineage>
        <taxon>Eukaryota</taxon>
        <taxon>Viridiplantae</taxon>
        <taxon>Streptophyta</taxon>
        <taxon>Embryophyta</taxon>
        <taxon>Tracheophyta</taxon>
        <taxon>Spermatophyta</taxon>
        <taxon>Magnoliopsida</taxon>
        <taxon>eudicotyledons</taxon>
        <taxon>Gunneridae</taxon>
        <taxon>Pentapetalae</taxon>
        <taxon>rosids</taxon>
        <taxon>malvids</taxon>
        <taxon>Malvales</taxon>
        <taxon>Malvaceae</taxon>
        <taxon>Grewioideae</taxon>
        <taxon>Apeibeae</taxon>
        <taxon>Corchorus</taxon>
    </lineage>
</organism>
<sequence length="71" mass="7796">MKSRTINSLFKKKDAKGTSTTSSNQEVTADDTTPQELPSVPETCEETRPSKIPRVETDTIDLSKLESDPAL</sequence>
<comment type="caution">
    <text evidence="2">The sequence shown here is derived from an EMBL/GenBank/DDBJ whole genome shotgun (WGS) entry which is preliminary data.</text>
</comment>
<accession>A0A1R3HSS8</accession>
<dbReference type="EMBL" id="AWUE01019432">
    <property type="protein sequence ID" value="OMO73447.1"/>
    <property type="molecule type" value="Genomic_DNA"/>
</dbReference>
<feature type="compositionally biased region" description="Basic and acidic residues" evidence="1">
    <location>
        <begin position="45"/>
        <end position="71"/>
    </location>
</feature>
<feature type="compositionally biased region" description="Polar residues" evidence="1">
    <location>
        <begin position="17"/>
        <end position="36"/>
    </location>
</feature>
<gene>
    <name evidence="2" type="ORF">COLO4_27109</name>
</gene>
<protein>
    <submittedName>
        <fullName evidence="2">52 kDa repressor of the inhibitor of the protein kinase</fullName>
    </submittedName>
</protein>
<evidence type="ECO:0000256" key="1">
    <source>
        <dbReference type="SAM" id="MobiDB-lite"/>
    </source>
</evidence>